<gene>
    <name evidence="2" type="ORF">S01H1_42563</name>
</gene>
<dbReference type="EMBL" id="BARS01027072">
    <property type="protein sequence ID" value="GAG07755.1"/>
    <property type="molecule type" value="Genomic_DNA"/>
</dbReference>
<proteinExistence type="predicted"/>
<keyword evidence="1" id="KW-1133">Transmembrane helix</keyword>
<comment type="caution">
    <text evidence="2">The sequence shown here is derived from an EMBL/GenBank/DDBJ whole genome shotgun (WGS) entry which is preliminary data.</text>
</comment>
<name>X0UPZ3_9ZZZZ</name>
<keyword evidence="1" id="KW-0812">Transmembrane</keyword>
<organism evidence="2">
    <name type="scientific">marine sediment metagenome</name>
    <dbReference type="NCBI Taxonomy" id="412755"/>
    <lineage>
        <taxon>unclassified sequences</taxon>
        <taxon>metagenomes</taxon>
        <taxon>ecological metagenomes</taxon>
    </lineage>
</organism>
<feature type="transmembrane region" description="Helical" evidence="1">
    <location>
        <begin position="16"/>
        <end position="34"/>
    </location>
</feature>
<sequence length="66" mass="7112">MVGFITKVVTWGTANWAQVISAYLALIGFASIVVKMTPTLKDDDALKGFIKFAGKYLALNRGSTTT</sequence>
<reference evidence="2" key="1">
    <citation type="journal article" date="2014" name="Front. Microbiol.">
        <title>High frequency of phylogenetically diverse reductive dehalogenase-homologous genes in deep subseafloor sedimentary metagenomes.</title>
        <authorList>
            <person name="Kawai M."/>
            <person name="Futagami T."/>
            <person name="Toyoda A."/>
            <person name="Takaki Y."/>
            <person name="Nishi S."/>
            <person name="Hori S."/>
            <person name="Arai W."/>
            <person name="Tsubouchi T."/>
            <person name="Morono Y."/>
            <person name="Uchiyama I."/>
            <person name="Ito T."/>
            <person name="Fujiyama A."/>
            <person name="Inagaki F."/>
            <person name="Takami H."/>
        </authorList>
    </citation>
    <scope>NUCLEOTIDE SEQUENCE</scope>
    <source>
        <strain evidence="2">Expedition CK06-06</strain>
    </source>
</reference>
<protein>
    <submittedName>
        <fullName evidence="2">Uncharacterized protein</fullName>
    </submittedName>
</protein>
<evidence type="ECO:0000313" key="2">
    <source>
        <dbReference type="EMBL" id="GAG07755.1"/>
    </source>
</evidence>
<accession>X0UPZ3</accession>
<keyword evidence="1" id="KW-0472">Membrane</keyword>
<evidence type="ECO:0000256" key="1">
    <source>
        <dbReference type="SAM" id="Phobius"/>
    </source>
</evidence>
<dbReference type="AlphaFoldDB" id="X0UPZ3"/>